<evidence type="ECO:0000313" key="1">
    <source>
        <dbReference type="EMBL" id="ATA53148.1"/>
    </source>
</evidence>
<evidence type="ECO:0000313" key="2">
    <source>
        <dbReference type="Proteomes" id="UP000217154"/>
    </source>
</evidence>
<dbReference type="EMBL" id="CP023284">
    <property type="protein sequence ID" value="ATA53148.1"/>
    <property type="molecule type" value="Genomic_DNA"/>
</dbReference>
<gene>
    <name evidence="1" type="ORF">CKY39_07940</name>
</gene>
<reference evidence="1 2" key="1">
    <citation type="submission" date="2017-09" db="EMBL/GenBank/DDBJ databases">
        <title>The diverse metabolic capabilities of V. boronicumulans make it an excellent choice for continued studies on novel biodegradation.</title>
        <authorList>
            <person name="Sun S."/>
        </authorList>
    </citation>
    <scope>NUCLEOTIDE SEQUENCE [LARGE SCALE GENOMIC DNA]</scope>
    <source>
        <strain evidence="1 2">J1</strain>
    </source>
</reference>
<accession>A0A250DFL6</accession>
<dbReference type="KEGG" id="vbo:CKY39_07940"/>
<proteinExistence type="predicted"/>
<sequence length="95" mass="10095">MSMKTLADIAIDHFCLLMFEGPLDPEDAGALSQAIPVYLEAMSPDERVAFSAAAQRAIDRLTAPPDEHGYSPKTTVKPDELAFLKSAAAGDLFGG</sequence>
<dbReference type="RefSeq" id="WP_095744024.1">
    <property type="nucleotide sequence ID" value="NZ_CP023284.1"/>
</dbReference>
<protein>
    <submittedName>
        <fullName evidence="1">Uncharacterized protein</fullName>
    </submittedName>
</protein>
<organism evidence="1 2">
    <name type="scientific">Variovorax boronicumulans</name>
    <dbReference type="NCBI Taxonomy" id="436515"/>
    <lineage>
        <taxon>Bacteria</taxon>
        <taxon>Pseudomonadati</taxon>
        <taxon>Pseudomonadota</taxon>
        <taxon>Betaproteobacteria</taxon>
        <taxon>Burkholderiales</taxon>
        <taxon>Comamonadaceae</taxon>
        <taxon>Variovorax</taxon>
    </lineage>
</organism>
<dbReference type="Proteomes" id="UP000217154">
    <property type="component" value="Chromosome"/>
</dbReference>
<dbReference type="AlphaFoldDB" id="A0A250DFL6"/>
<name>A0A250DFL6_9BURK</name>